<name>A0ABT1AY06_9FLAO</name>
<evidence type="ECO:0000313" key="3">
    <source>
        <dbReference type="Proteomes" id="UP001206312"/>
    </source>
</evidence>
<reference evidence="2 3" key="1">
    <citation type="submission" date="2022-06" db="EMBL/GenBank/DDBJ databases">
        <authorList>
            <person name="Xuan X."/>
        </authorList>
    </citation>
    <scope>NUCLEOTIDE SEQUENCE [LARGE SCALE GENOMIC DNA]</scope>
    <source>
        <strain evidence="2 3">2V75</strain>
    </source>
</reference>
<keyword evidence="1" id="KW-1133">Transmembrane helix</keyword>
<proteinExistence type="predicted"/>
<accession>A0ABT1AY06</accession>
<dbReference type="EMBL" id="JAMXIB010000003">
    <property type="protein sequence ID" value="MCO5724253.1"/>
    <property type="molecule type" value="Genomic_DNA"/>
</dbReference>
<dbReference type="Pfam" id="PF09527">
    <property type="entry name" value="ATPase_gene1"/>
    <property type="match status" value="1"/>
</dbReference>
<dbReference type="RefSeq" id="WP_252740634.1">
    <property type="nucleotide sequence ID" value="NZ_JAMXIB010000003.1"/>
</dbReference>
<gene>
    <name evidence="2" type="ORF">NG653_05265</name>
</gene>
<feature type="transmembrane region" description="Helical" evidence="1">
    <location>
        <begin position="50"/>
        <end position="68"/>
    </location>
</feature>
<comment type="caution">
    <text evidence="2">The sequence shown here is derived from an EMBL/GenBank/DDBJ whole genome shotgun (WGS) entry which is preliminary data.</text>
</comment>
<feature type="transmembrane region" description="Helical" evidence="1">
    <location>
        <begin position="12"/>
        <end position="34"/>
    </location>
</feature>
<dbReference type="InterPro" id="IPR032820">
    <property type="entry name" value="ATPase_put"/>
</dbReference>
<protein>
    <submittedName>
        <fullName evidence="2">AtpZ/AtpI family protein</fullName>
    </submittedName>
</protein>
<evidence type="ECO:0000313" key="2">
    <source>
        <dbReference type="EMBL" id="MCO5724253.1"/>
    </source>
</evidence>
<dbReference type="Proteomes" id="UP001206312">
    <property type="component" value="Unassembled WGS sequence"/>
</dbReference>
<sequence>MSEPPDKKKDNLLLRAAALSGIAIEMGVIIYGAAQAGMWLDERYQTEKRLFTAACTILGVAISLWVVLSQLKRLNSK</sequence>
<organism evidence="2 3">
    <name type="scientific">Robiginitalea marina</name>
    <dbReference type="NCBI Taxonomy" id="2954105"/>
    <lineage>
        <taxon>Bacteria</taxon>
        <taxon>Pseudomonadati</taxon>
        <taxon>Bacteroidota</taxon>
        <taxon>Flavobacteriia</taxon>
        <taxon>Flavobacteriales</taxon>
        <taxon>Flavobacteriaceae</taxon>
        <taxon>Robiginitalea</taxon>
    </lineage>
</organism>
<evidence type="ECO:0000256" key="1">
    <source>
        <dbReference type="SAM" id="Phobius"/>
    </source>
</evidence>
<keyword evidence="3" id="KW-1185">Reference proteome</keyword>
<keyword evidence="1" id="KW-0472">Membrane</keyword>
<keyword evidence="1" id="KW-0812">Transmembrane</keyword>